<dbReference type="Gene3D" id="2.60.120.1000">
    <property type="match status" value="1"/>
</dbReference>
<dbReference type="Proteomes" id="UP000677054">
    <property type="component" value="Unassembled WGS sequence"/>
</dbReference>
<proteinExistence type="predicted"/>
<dbReference type="SUPFAM" id="SSF56496">
    <property type="entry name" value="Fibrinogen C-terminal domain-like"/>
    <property type="match status" value="1"/>
</dbReference>
<feature type="coiled-coil region" evidence="1">
    <location>
        <begin position="79"/>
        <end position="120"/>
    </location>
</feature>
<dbReference type="Gene3D" id="2.60.120.40">
    <property type="match status" value="1"/>
</dbReference>
<dbReference type="InterPro" id="IPR008983">
    <property type="entry name" value="Tumour_necrosis_fac-like_dom"/>
</dbReference>
<accession>A0A7R8XL22</accession>
<dbReference type="EMBL" id="CAJPEV010002149">
    <property type="protein sequence ID" value="CAG0895859.1"/>
    <property type="molecule type" value="Genomic_DNA"/>
</dbReference>
<name>A0A7R8XL22_9CRUS</name>
<keyword evidence="3" id="KW-1185">Reference proteome</keyword>
<organism evidence="2">
    <name type="scientific">Darwinula stevensoni</name>
    <dbReference type="NCBI Taxonomy" id="69355"/>
    <lineage>
        <taxon>Eukaryota</taxon>
        <taxon>Metazoa</taxon>
        <taxon>Ecdysozoa</taxon>
        <taxon>Arthropoda</taxon>
        <taxon>Crustacea</taxon>
        <taxon>Oligostraca</taxon>
        <taxon>Ostracoda</taxon>
        <taxon>Podocopa</taxon>
        <taxon>Podocopida</taxon>
        <taxon>Darwinulocopina</taxon>
        <taxon>Darwinuloidea</taxon>
        <taxon>Darwinulidae</taxon>
        <taxon>Darwinula</taxon>
    </lineage>
</organism>
<dbReference type="SUPFAM" id="SSF49842">
    <property type="entry name" value="TNF-like"/>
    <property type="match status" value="1"/>
</dbReference>
<dbReference type="AlphaFoldDB" id="A0A7R8XL22"/>
<gene>
    <name evidence="2" type="ORF">DSTB1V02_LOCUS8922</name>
</gene>
<evidence type="ECO:0000256" key="1">
    <source>
        <dbReference type="SAM" id="Coils"/>
    </source>
</evidence>
<dbReference type="InterPro" id="IPR036056">
    <property type="entry name" value="Fibrinogen-like_C"/>
</dbReference>
<evidence type="ECO:0000313" key="2">
    <source>
        <dbReference type="EMBL" id="CAD7249121.1"/>
    </source>
</evidence>
<dbReference type="OrthoDB" id="10070467at2759"/>
<reference evidence="2" key="1">
    <citation type="submission" date="2020-11" db="EMBL/GenBank/DDBJ databases">
        <authorList>
            <person name="Tran Van P."/>
        </authorList>
    </citation>
    <scope>NUCLEOTIDE SEQUENCE</scope>
</reference>
<protein>
    <submittedName>
        <fullName evidence="2">Uncharacterized protein</fullName>
    </submittedName>
</protein>
<evidence type="ECO:0000313" key="3">
    <source>
        <dbReference type="Proteomes" id="UP000677054"/>
    </source>
</evidence>
<sequence>MAEGNSVVITSQVESIEFAEQGPMGSSYLIVLVLILSIQQCIGDETPINATSALKRRHPDLENMISVWIAISLEHAKHIDQLKADYDHLLQDNKNLKHENENLRLDNENLKSHLQEYGRVRDDAVLRLKHMEERFQYMEAVVLQITPQTCQAFANLGIRRSGTYLVDPDGALVGDPPIKVFCDMETDPVSTIVEHDSMKNDTEIDHCASPGCYARKVTYDASMKQMVALMDQSLWCHQRIKYDCISAALSTGAIHYAWWVDRHSDAQFYWHGSNAGEHVCKCGLTKDCVDQNLQCNCDAEAPLSKSDSGEITNIMALPIVEVRFGVLQFEGQDANYTLGGLVCRGYHMIKRKDGRLDIVLCQMDLEESDPEFQVETGEDSKMPGQSILLDLKKNDTVYVYMEWGNIVATERRHAHFVGYLLHPM</sequence>
<keyword evidence="1" id="KW-0175">Coiled coil</keyword>
<dbReference type="EMBL" id="LR901666">
    <property type="protein sequence ID" value="CAD7249121.1"/>
    <property type="molecule type" value="Genomic_DNA"/>
</dbReference>